<dbReference type="SMART" id="SM00320">
    <property type="entry name" value="WD40"/>
    <property type="match status" value="7"/>
</dbReference>
<evidence type="ECO:0000256" key="2">
    <source>
        <dbReference type="ARBA" id="ARBA00004496"/>
    </source>
</evidence>
<comment type="subcellular location">
    <subcellularLocation>
        <location evidence="2">Cytoplasm</location>
    </subcellularLocation>
    <subcellularLocation>
        <location evidence="1">Golgi apparatus membrane</location>
        <topology evidence="1">Peripheral membrane protein</topology>
        <orientation evidence="1">Cytoplasmic side</orientation>
    </subcellularLocation>
</comment>
<accession>A0A9K3CPW4</accession>
<dbReference type="Pfam" id="PF04053">
    <property type="entry name" value="B-prop_COPA_B_2nd"/>
    <property type="match status" value="1"/>
</dbReference>
<evidence type="ECO:0000256" key="10">
    <source>
        <dbReference type="ARBA" id="ARBA00023136"/>
    </source>
</evidence>
<evidence type="ECO:0000256" key="4">
    <source>
        <dbReference type="ARBA" id="ARBA00022490"/>
    </source>
</evidence>
<evidence type="ECO:0000256" key="1">
    <source>
        <dbReference type="ARBA" id="ARBA00004255"/>
    </source>
</evidence>
<dbReference type="GO" id="GO:0006890">
    <property type="term" value="P:retrograde vesicle-mediated transport, Golgi to endoplasmic reticulum"/>
    <property type="evidence" value="ECO:0007669"/>
    <property type="project" value="TreeGrafter"/>
</dbReference>
<dbReference type="GO" id="GO:0030126">
    <property type="term" value="C:COPI vesicle coat"/>
    <property type="evidence" value="ECO:0007669"/>
    <property type="project" value="TreeGrafter"/>
</dbReference>
<dbReference type="GO" id="GO:0005198">
    <property type="term" value="F:structural molecule activity"/>
    <property type="evidence" value="ECO:0007669"/>
    <property type="project" value="InterPro"/>
</dbReference>
<dbReference type="AlphaFoldDB" id="A0A9K3CPW4"/>
<evidence type="ECO:0000313" key="17">
    <source>
        <dbReference type="Proteomes" id="UP000265618"/>
    </source>
</evidence>
<feature type="domain" description="COPA/B TPR" evidence="15">
    <location>
        <begin position="635"/>
        <end position="808"/>
    </location>
</feature>
<dbReference type="GO" id="GO:0006886">
    <property type="term" value="P:intracellular protein transport"/>
    <property type="evidence" value="ECO:0007669"/>
    <property type="project" value="InterPro"/>
</dbReference>
<feature type="repeat" description="WD" evidence="12">
    <location>
        <begin position="111"/>
        <end position="152"/>
    </location>
</feature>
<evidence type="ECO:0000313" key="16">
    <source>
        <dbReference type="EMBL" id="GIQ80108.1"/>
    </source>
</evidence>
<evidence type="ECO:0000256" key="13">
    <source>
        <dbReference type="SAM" id="MobiDB-lite"/>
    </source>
</evidence>
<evidence type="ECO:0000256" key="5">
    <source>
        <dbReference type="ARBA" id="ARBA00022574"/>
    </source>
</evidence>
<keyword evidence="9" id="KW-0333">Golgi apparatus</keyword>
<protein>
    <recommendedName>
        <fullName evidence="11">Beta'-coat protein</fullName>
    </recommendedName>
</protein>
<dbReference type="CDD" id="cd00200">
    <property type="entry name" value="WD40"/>
    <property type="match status" value="1"/>
</dbReference>
<evidence type="ECO:0000256" key="11">
    <source>
        <dbReference type="ARBA" id="ARBA00032920"/>
    </source>
</evidence>
<dbReference type="Gene3D" id="1.25.40.470">
    <property type="match status" value="1"/>
</dbReference>
<name>A0A9K3CPW4_9EUKA</name>
<dbReference type="Pfam" id="PF23953">
    <property type="entry name" value="TPR_COPA_B"/>
    <property type="match status" value="1"/>
</dbReference>
<evidence type="ECO:0000256" key="6">
    <source>
        <dbReference type="ARBA" id="ARBA00022737"/>
    </source>
</evidence>
<dbReference type="EMBL" id="BDIP01000106">
    <property type="protein sequence ID" value="GIQ80108.1"/>
    <property type="molecule type" value="Genomic_DNA"/>
</dbReference>
<proteinExistence type="predicted"/>
<sequence length="892" mass="95145">MTYCSLVLEESDVVIYDVSTGLVAKQLDVTVYPIRAVRFIPGTDTLAVGSDDGYIRLYDYSTEARVGMWQAHTDYIRALLVLPDQKWLVSCGDDTTIRVWDYQTKACLRIYEGHTRYAMALALSPDGASLASASLDGTVKVWGVAETGPTRQSTKVYAGHYTPNEGVFGPLYTLKGHTADCNAVCYLSSGSTVYVASGSDDRTVKIWDTATRSALRTIPVHTDNVTCLAYHARMGCMVSGSEDGLVGLVSGEGLALDKTCRHKLGRVWCVEADHSSNRIVIGGDTGCVVVQLGLDRPLASLDQRTGRMVFAGTLSAVAGGAEPTITPSQQGLVQGMLVGAGHPSPGSKGTAPTGETGTLHSVRALDQLSVAGVQQVEMSPNGRLCSVVHDNEVVVYSTLSWKQKGYMAGQQTAWRHDPKHQDLAVLEGGSVSILTGASPDTAQQLALDYPAEAVFGGPLLCVRGPDFLDFFTWQGAFVQQINVVAEGVVFSPRTPLLSISTEDTTYIMQSDLGVIASATAKGEDVGEEGVEGALELVAALPYAVSSAAWFHGVLHFIDASTGGLHHVVPEYAQRMHDAEEYVDRHTVRRGVKAEDTLLGFCQDRCVLLAKDGSVTTVSVNGRQMQAYSLIEGGKISEASTLVSSETVSVRDQVAQYMQDRGMLAEALALSPSPALGLSLLSQLHRYSDALALLQTEGLTGSYPTLAKRALDHGAMGVAVQCYIATKDYGSALTILSVTEDTDGLTHLASQAEEEGAYNIAFLCLYQTGDAPGCLRVMEQSGQEAHAAMFARGHKGVEGQTERLLGEWRESLIKSGRERVAESLRMPHIPVCEVEVDEVEAEESVSASPSPTPASLSLSASPDAHSPEGMSEGIAEEASTPPHNPYGNARKDD</sequence>
<dbReference type="Pfam" id="PF00400">
    <property type="entry name" value="WD40"/>
    <property type="match status" value="5"/>
</dbReference>
<feature type="domain" description="COPA/B second beta-propeller" evidence="14">
    <location>
        <begin position="363"/>
        <end position="559"/>
    </location>
</feature>
<dbReference type="InterPro" id="IPR001680">
    <property type="entry name" value="WD40_rpt"/>
</dbReference>
<keyword evidence="17" id="KW-1185">Reference proteome</keyword>
<dbReference type="InterPro" id="IPR036322">
    <property type="entry name" value="WD40_repeat_dom_sf"/>
</dbReference>
<keyword evidence="7" id="KW-0931">ER-Golgi transport</keyword>
<dbReference type="GO" id="GO:0006888">
    <property type="term" value="P:endoplasmic reticulum to Golgi vesicle-mediated transport"/>
    <property type="evidence" value="ECO:0007669"/>
    <property type="project" value="TreeGrafter"/>
</dbReference>
<dbReference type="PRINTS" id="PR00320">
    <property type="entry name" value="GPROTEINBRPT"/>
</dbReference>
<evidence type="ECO:0000256" key="8">
    <source>
        <dbReference type="ARBA" id="ARBA00022927"/>
    </source>
</evidence>
<keyword evidence="5 12" id="KW-0853">WD repeat</keyword>
<feature type="region of interest" description="Disordered" evidence="13">
    <location>
        <begin position="839"/>
        <end position="892"/>
    </location>
</feature>
<dbReference type="Proteomes" id="UP000265618">
    <property type="component" value="Unassembled WGS sequence"/>
</dbReference>
<dbReference type="OrthoDB" id="2150324at2759"/>
<dbReference type="GO" id="GO:0006891">
    <property type="term" value="P:intra-Golgi vesicle-mediated transport"/>
    <property type="evidence" value="ECO:0007669"/>
    <property type="project" value="TreeGrafter"/>
</dbReference>
<keyword evidence="3" id="KW-0813">Transport</keyword>
<keyword evidence="6" id="KW-0677">Repeat</keyword>
<dbReference type="InterPro" id="IPR050844">
    <property type="entry name" value="Coatomer_complex_subunit"/>
</dbReference>
<comment type="caution">
    <text evidence="16">The sequence shown here is derived from an EMBL/GenBank/DDBJ whole genome shotgun (WGS) entry which is preliminary data.</text>
</comment>
<dbReference type="PANTHER" id="PTHR19876:SF2">
    <property type="entry name" value="COATOMER SUBUNIT BETA"/>
    <property type="match status" value="1"/>
</dbReference>
<evidence type="ECO:0000259" key="15">
    <source>
        <dbReference type="Pfam" id="PF23953"/>
    </source>
</evidence>
<dbReference type="InterPro" id="IPR015943">
    <property type="entry name" value="WD40/YVTN_repeat-like_dom_sf"/>
</dbReference>
<feature type="compositionally biased region" description="Low complexity" evidence="13">
    <location>
        <begin position="843"/>
        <end position="863"/>
    </location>
</feature>
<organism evidence="16 17">
    <name type="scientific">Kipferlia bialata</name>
    <dbReference type="NCBI Taxonomy" id="797122"/>
    <lineage>
        <taxon>Eukaryota</taxon>
        <taxon>Metamonada</taxon>
        <taxon>Carpediemonas-like organisms</taxon>
        <taxon>Kipferlia</taxon>
    </lineage>
</organism>
<feature type="repeat" description="WD" evidence="12">
    <location>
        <begin position="174"/>
        <end position="217"/>
    </location>
</feature>
<feature type="repeat" description="WD" evidence="12">
    <location>
        <begin position="69"/>
        <end position="110"/>
    </location>
</feature>
<dbReference type="InterPro" id="IPR006692">
    <property type="entry name" value="Beta-prop_COPA/B_2nd"/>
</dbReference>
<keyword evidence="4" id="KW-0963">Cytoplasm</keyword>
<evidence type="ECO:0000256" key="12">
    <source>
        <dbReference type="PROSITE-ProRule" id="PRU00221"/>
    </source>
</evidence>
<evidence type="ECO:0000256" key="7">
    <source>
        <dbReference type="ARBA" id="ARBA00022892"/>
    </source>
</evidence>
<keyword evidence="10" id="KW-0472">Membrane</keyword>
<dbReference type="PANTHER" id="PTHR19876">
    <property type="entry name" value="COATOMER"/>
    <property type="match status" value="1"/>
</dbReference>
<dbReference type="PROSITE" id="PS50082">
    <property type="entry name" value="WD_REPEATS_2"/>
    <property type="match status" value="3"/>
</dbReference>
<evidence type="ECO:0000256" key="3">
    <source>
        <dbReference type="ARBA" id="ARBA00022448"/>
    </source>
</evidence>
<reference evidence="16 17" key="1">
    <citation type="journal article" date="2018" name="PLoS ONE">
        <title>The draft genome of Kipferlia bialata reveals reductive genome evolution in fornicate parasites.</title>
        <authorList>
            <person name="Tanifuji G."/>
            <person name="Takabayashi S."/>
            <person name="Kume K."/>
            <person name="Takagi M."/>
            <person name="Nakayama T."/>
            <person name="Kamikawa R."/>
            <person name="Inagaki Y."/>
            <person name="Hashimoto T."/>
        </authorList>
    </citation>
    <scope>NUCLEOTIDE SEQUENCE [LARGE SCALE GENOMIC DNA]</scope>
    <source>
        <strain evidence="16">NY0173</strain>
    </source>
</reference>
<keyword evidence="8" id="KW-0653">Protein transport</keyword>
<dbReference type="PROSITE" id="PS50294">
    <property type="entry name" value="WD_REPEATS_REGION"/>
    <property type="match status" value="3"/>
</dbReference>
<dbReference type="InterPro" id="IPR056176">
    <property type="entry name" value="TPR_COPA_B"/>
</dbReference>
<dbReference type="SUPFAM" id="SSF50978">
    <property type="entry name" value="WD40 repeat-like"/>
    <property type="match status" value="1"/>
</dbReference>
<gene>
    <name evidence="16" type="ORF">KIPB_000854</name>
</gene>
<evidence type="ECO:0000259" key="14">
    <source>
        <dbReference type="Pfam" id="PF04053"/>
    </source>
</evidence>
<evidence type="ECO:0000256" key="9">
    <source>
        <dbReference type="ARBA" id="ARBA00023034"/>
    </source>
</evidence>
<dbReference type="InterPro" id="IPR020472">
    <property type="entry name" value="WD40_PAC1"/>
</dbReference>
<dbReference type="Gene3D" id="2.130.10.10">
    <property type="entry name" value="YVTN repeat-like/Quinoprotein amine dehydrogenase"/>
    <property type="match status" value="1"/>
</dbReference>
<dbReference type="GO" id="GO:0000139">
    <property type="term" value="C:Golgi membrane"/>
    <property type="evidence" value="ECO:0007669"/>
    <property type="project" value="UniProtKB-SubCell"/>
</dbReference>